<gene>
    <name evidence="1" type="ORF">Esi_0358_0036</name>
</gene>
<sequence length="74" mass="7997">MQGYMKGELERVEGGTVDVTGHTPSAADLMLKRDYKGDKSISQAAVSEDGKVMVALDTREDAKVLSQKLAREIA</sequence>
<reference evidence="1 2" key="1">
    <citation type="journal article" date="2010" name="Nature">
        <title>The Ectocarpus genome and the independent evolution of multicellularity in brown algae.</title>
        <authorList>
            <person name="Cock J.M."/>
            <person name="Sterck L."/>
            <person name="Rouze P."/>
            <person name="Scornet D."/>
            <person name="Allen A.E."/>
            <person name="Amoutzias G."/>
            <person name="Anthouard V."/>
            <person name="Artiguenave F."/>
            <person name="Aury J.M."/>
            <person name="Badger J.H."/>
            <person name="Beszteri B."/>
            <person name="Billiau K."/>
            <person name="Bonnet E."/>
            <person name="Bothwell J.H."/>
            <person name="Bowler C."/>
            <person name="Boyen C."/>
            <person name="Brownlee C."/>
            <person name="Carrano C.J."/>
            <person name="Charrier B."/>
            <person name="Cho G.Y."/>
            <person name="Coelho S.M."/>
            <person name="Collen J."/>
            <person name="Corre E."/>
            <person name="Da Silva C."/>
            <person name="Delage L."/>
            <person name="Delaroque N."/>
            <person name="Dittami S.M."/>
            <person name="Doulbeau S."/>
            <person name="Elias M."/>
            <person name="Farnham G."/>
            <person name="Gachon C.M."/>
            <person name="Gschloessl B."/>
            <person name="Heesch S."/>
            <person name="Jabbari K."/>
            <person name="Jubin C."/>
            <person name="Kawai H."/>
            <person name="Kimura K."/>
            <person name="Kloareg B."/>
            <person name="Kupper F.C."/>
            <person name="Lang D."/>
            <person name="Le Bail A."/>
            <person name="Leblanc C."/>
            <person name="Lerouge P."/>
            <person name="Lohr M."/>
            <person name="Lopez P.J."/>
            <person name="Martens C."/>
            <person name="Maumus F."/>
            <person name="Michel G."/>
            <person name="Miranda-Saavedra D."/>
            <person name="Morales J."/>
            <person name="Moreau H."/>
            <person name="Motomura T."/>
            <person name="Nagasato C."/>
            <person name="Napoli C.A."/>
            <person name="Nelson D.R."/>
            <person name="Nyvall-Collen P."/>
            <person name="Peters A.F."/>
            <person name="Pommier C."/>
            <person name="Potin P."/>
            <person name="Poulain J."/>
            <person name="Quesneville H."/>
            <person name="Read B."/>
            <person name="Rensing S.A."/>
            <person name="Ritter A."/>
            <person name="Rousvoal S."/>
            <person name="Samanta M."/>
            <person name="Samson G."/>
            <person name="Schroeder D.C."/>
            <person name="Segurens B."/>
            <person name="Strittmatter M."/>
            <person name="Tonon T."/>
            <person name="Tregear J.W."/>
            <person name="Valentin K."/>
            <person name="von Dassow P."/>
            <person name="Yamagishi T."/>
            <person name="Van de Peer Y."/>
            <person name="Wincker P."/>
        </authorList>
    </citation>
    <scope>NUCLEOTIDE SEQUENCE [LARGE SCALE GENOMIC DNA]</scope>
    <source>
        <strain evidence="2">Ec32 / CCAP1310/4</strain>
    </source>
</reference>
<dbReference type="InParanoid" id="D7FZ98"/>
<accession>D7FZ98</accession>
<dbReference type="EMBL" id="FN649760">
    <property type="protein sequence ID" value="CBJ32715.1"/>
    <property type="molecule type" value="Genomic_DNA"/>
</dbReference>
<evidence type="ECO:0000313" key="1">
    <source>
        <dbReference type="EMBL" id="CBJ32715.1"/>
    </source>
</evidence>
<keyword evidence="2" id="KW-1185">Reference proteome</keyword>
<dbReference type="AlphaFoldDB" id="D7FZ98"/>
<evidence type="ECO:0000313" key="2">
    <source>
        <dbReference type="Proteomes" id="UP000002630"/>
    </source>
</evidence>
<organism evidence="1 2">
    <name type="scientific">Ectocarpus siliculosus</name>
    <name type="common">Brown alga</name>
    <name type="synonym">Conferva siliculosa</name>
    <dbReference type="NCBI Taxonomy" id="2880"/>
    <lineage>
        <taxon>Eukaryota</taxon>
        <taxon>Sar</taxon>
        <taxon>Stramenopiles</taxon>
        <taxon>Ochrophyta</taxon>
        <taxon>PX clade</taxon>
        <taxon>Phaeophyceae</taxon>
        <taxon>Ectocarpales</taxon>
        <taxon>Ectocarpaceae</taxon>
        <taxon>Ectocarpus</taxon>
    </lineage>
</organism>
<dbReference type="Proteomes" id="UP000002630">
    <property type="component" value="Unassembled WGS sequence"/>
</dbReference>
<proteinExistence type="predicted"/>
<protein>
    <submittedName>
        <fullName evidence="1">Uncharacterized protein</fullName>
    </submittedName>
</protein>
<name>D7FZ98_ECTSI</name>